<dbReference type="SUPFAM" id="SSF48403">
    <property type="entry name" value="Ankyrin repeat"/>
    <property type="match status" value="1"/>
</dbReference>
<dbReference type="Pfam" id="PF12796">
    <property type="entry name" value="Ank_2"/>
    <property type="match status" value="1"/>
</dbReference>
<proteinExistence type="predicted"/>
<feature type="compositionally biased region" description="Low complexity" evidence="3">
    <location>
        <begin position="518"/>
        <end position="534"/>
    </location>
</feature>
<evidence type="ECO:0000256" key="1">
    <source>
        <dbReference type="PROSITE-ProRule" id="PRU00023"/>
    </source>
</evidence>
<feature type="region of interest" description="Disordered" evidence="3">
    <location>
        <begin position="1"/>
        <end position="40"/>
    </location>
</feature>
<evidence type="ECO:0000256" key="2">
    <source>
        <dbReference type="SAM" id="Coils"/>
    </source>
</evidence>
<keyword evidence="2" id="KW-0175">Coiled coil</keyword>
<dbReference type="EMBL" id="JACVVK020000661">
    <property type="protein sequence ID" value="KAK7458964.1"/>
    <property type="molecule type" value="Genomic_DNA"/>
</dbReference>
<evidence type="ECO:0000256" key="3">
    <source>
        <dbReference type="SAM" id="MobiDB-lite"/>
    </source>
</evidence>
<feature type="compositionally biased region" description="Polar residues" evidence="3">
    <location>
        <begin position="1"/>
        <end position="22"/>
    </location>
</feature>
<sequence length="578" mass="64505">MSTSGGQPSSKTLTAGSQTSVSGRGGGPMRRRRTKVTNEKKIADDEFMAAAIGDVEWLKQSLRENGSQINYDKNGLTALHLAAIHGRLECLKLCVEKFKQDINLPSSTGWRPVHLVISNQTGKRSLQCLNYLLEKSADASITNDDGITPVHQAASEGHVQCLKLLIEVGAKIDAKDCRGNTPLDLAKLWGHRKCARILAAEMWHQDKNNVAKEMNQLKKVKMQQVLRELEDEEESKAAQQFYGQQAYEQWLSSRGLEPKATGPPSLAPQKQEPVKEKKPAKKAREPLMKPNSVAQHGQQDVTAEKGALTMSVSVAKKSPASSRSGRKDTVATVVSGVDVDVDLYGDGEVDQPTEEDKQKLASLAPGFVNPEKWNFSPKIPEKEYVPILDDEYPRDEYTIMPVTATGHKFYDGKHVKSEDEDEDKKTELLKKKLRRPRLSKEVINQVMSADPTLHERPIMFKPKHIYDVHKKHKYTSEEKPVSEVPLHLCNDINSELVKMSIRFPKDPAKPYHIHRTRSTSTKSSGSDSKSSASAVREWSPEVYPLPALLSTLKQMSKPDHFPNIHGKEYGLNFGDLTI</sequence>
<dbReference type="PRINTS" id="PR01415">
    <property type="entry name" value="ANKYRIN"/>
</dbReference>
<dbReference type="SMART" id="SM00248">
    <property type="entry name" value="ANK"/>
    <property type="match status" value="4"/>
</dbReference>
<dbReference type="Pfam" id="PF13857">
    <property type="entry name" value="Ank_5"/>
    <property type="match status" value="1"/>
</dbReference>
<dbReference type="PROSITE" id="PS50088">
    <property type="entry name" value="ANK_REPEAT"/>
    <property type="match status" value="1"/>
</dbReference>
<feature type="region of interest" description="Disordered" evidence="3">
    <location>
        <begin position="255"/>
        <end position="301"/>
    </location>
</feature>
<organism evidence="4 5">
    <name type="scientific">Batillaria attramentaria</name>
    <dbReference type="NCBI Taxonomy" id="370345"/>
    <lineage>
        <taxon>Eukaryota</taxon>
        <taxon>Metazoa</taxon>
        <taxon>Spiralia</taxon>
        <taxon>Lophotrochozoa</taxon>
        <taxon>Mollusca</taxon>
        <taxon>Gastropoda</taxon>
        <taxon>Caenogastropoda</taxon>
        <taxon>Sorbeoconcha</taxon>
        <taxon>Cerithioidea</taxon>
        <taxon>Batillariidae</taxon>
        <taxon>Batillaria</taxon>
    </lineage>
</organism>
<dbReference type="Proteomes" id="UP001519460">
    <property type="component" value="Unassembled WGS sequence"/>
</dbReference>
<feature type="compositionally biased region" description="Polar residues" evidence="3">
    <location>
        <begin position="292"/>
        <end position="301"/>
    </location>
</feature>
<evidence type="ECO:0000313" key="5">
    <source>
        <dbReference type="Proteomes" id="UP001519460"/>
    </source>
</evidence>
<gene>
    <name evidence="4" type="ORF">BaRGS_00039048</name>
</gene>
<dbReference type="PROSITE" id="PS50297">
    <property type="entry name" value="ANK_REP_REGION"/>
    <property type="match status" value="1"/>
</dbReference>
<keyword evidence="1" id="KW-0040">ANK repeat</keyword>
<feature type="compositionally biased region" description="Basic and acidic residues" evidence="3">
    <location>
        <begin position="272"/>
        <end position="287"/>
    </location>
</feature>
<feature type="coiled-coil region" evidence="2">
    <location>
        <begin position="212"/>
        <end position="239"/>
    </location>
</feature>
<comment type="caution">
    <text evidence="4">The sequence shown here is derived from an EMBL/GenBank/DDBJ whole genome shotgun (WGS) entry which is preliminary data.</text>
</comment>
<feature type="repeat" description="ANK" evidence="1">
    <location>
        <begin position="145"/>
        <end position="177"/>
    </location>
</feature>
<reference evidence="4 5" key="1">
    <citation type="journal article" date="2023" name="Sci. Data">
        <title>Genome assembly of the Korean intertidal mud-creeper Batillaria attramentaria.</title>
        <authorList>
            <person name="Patra A.K."/>
            <person name="Ho P.T."/>
            <person name="Jun S."/>
            <person name="Lee S.J."/>
            <person name="Kim Y."/>
            <person name="Won Y.J."/>
        </authorList>
    </citation>
    <scope>NUCLEOTIDE SEQUENCE [LARGE SCALE GENOMIC DNA]</scope>
    <source>
        <strain evidence="4">Wonlab-2016</strain>
    </source>
</reference>
<dbReference type="InterPro" id="IPR002110">
    <property type="entry name" value="Ankyrin_rpt"/>
</dbReference>
<accession>A0ABD0J4F6</accession>
<feature type="region of interest" description="Disordered" evidence="3">
    <location>
        <begin position="507"/>
        <end position="535"/>
    </location>
</feature>
<keyword evidence="5" id="KW-1185">Reference proteome</keyword>
<dbReference type="PANTHER" id="PTHR24160">
    <property type="entry name" value="ANKYRIN REPEAT DOMAIN-CONTAINING PROTEIN 53"/>
    <property type="match status" value="1"/>
</dbReference>
<name>A0ABD0J4F6_9CAEN</name>
<dbReference type="InterPro" id="IPR036770">
    <property type="entry name" value="Ankyrin_rpt-contain_sf"/>
</dbReference>
<dbReference type="AlphaFoldDB" id="A0ABD0J4F6"/>
<dbReference type="PANTHER" id="PTHR24160:SF1">
    <property type="entry name" value="ANKYRIN REPEAT DOMAIN-CONTAINING PROTEIN 53"/>
    <property type="match status" value="1"/>
</dbReference>
<evidence type="ECO:0000313" key="4">
    <source>
        <dbReference type="EMBL" id="KAK7458964.1"/>
    </source>
</evidence>
<dbReference type="InterPro" id="IPR042335">
    <property type="entry name" value="ANKRD53"/>
</dbReference>
<protein>
    <recommendedName>
        <fullName evidence="6">Ankyrin repeat domain-containing protein 53</fullName>
    </recommendedName>
</protein>
<evidence type="ECO:0008006" key="6">
    <source>
        <dbReference type="Google" id="ProtNLM"/>
    </source>
</evidence>
<dbReference type="Gene3D" id="1.25.40.20">
    <property type="entry name" value="Ankyrin repeat-containing domain"/>
    <property type="match status" value="1"/>
</dbReference>